<dbReference type="CDD" id="cd00397">
    <property type="entry name" value="DNA_BRE_C"/>
    <property type="match status" value="1"/>
</dbReference>
<name>A0A1M5BFT7_9FLAO</name>
<dbReference type="InterPro" id="IPR002104">
    <property type="entry name" value="Integrase_catalytic"/>
</dbReference>
<dbReference type="SUPFAM" id="SSF56349">
    <property type="entry name" value="DNA breaking-rejoining enzymes"/>
    <property type="match status" value="1"/>
</dbReference>
<evidence type="ECO:0000313" key="4">
    <source>
        <dbReference type="EMBL" id="SHF41326.1"/>
    </source>
</evidence>
<dbReference type="InterPro" id="IPR013762">
    <property type="entry name" value="Integrase-like_cat_sf"/>
</dbReference>
<sequence>MSKIFLHLQKVHDLVHDLEHYSPINQSKNLLKQKDFTAPKIFTGGVNILLWNQLSESEKAKALSKSWYIYYSFRDAETGKLKRMPNIKGNVNKLKTKKERVEYLNAMSVALEFLLEKGFNPNTNNNIEELLNKKQSEASKGNNTSIAIPKENIAIPSKTIAIPAENIAITNKTIAIPQENIAIPETLTIKEAFEFALNLKKNTIRDTSYKNFELRVRKFRKSLDENKPITFITKKVINDYLNDVLVNSSARNRNNTRADLSSLFQVLEDNEIIADNVVKKINVLKSNPERNKTYTSEMQKDIYSFLEENDKLLLLFIKFVSYNFLRPIEVCELKIKDIDLIGKRLYLRTKNKAVKIKIIPEILLNDLPDLSNFVPESFLFTPTGFGQDWVTEPNNKRDYFSKRFKEVVKTHFNLNKDYGMYSFRHTFITKLYREMRKTSSQFETKSKLMLVTGHSTMTALEKYLRDIDAELPEDYSNLLR</sequence>
<evidence type="ECO:0000256" key="2">
    <source>
        <dbReference type="ARBA" id="ARBA00023172"/>
    </source>
</evidence>
<evidence type="ECO:0000313" key="5">
    <source>
        <dbReference type="Proteomes" id="UP000184147"/>
    </source>
</evidence>
<feature type="domain" description="Tyr recombinase" evidence="3">
    <location>
        <begin position="289"/>
        <end position="476"/>
    </location>
</feature>
<dbReference type="PROSITE" id="PS51898">
    <property type="entry name" value="TYR_RECOMBINASE"/>
    <property type="match status" value="1"/>
</dbReference>
<dbReference type="GO" id="GO:0003677">
    <property type="term" value="F:DNA binding"/>
    <property type="evidence" value="ECO:0007669"/>
    <property type="project" value="UniProtKB-KW"/>
</dbReference>
<dbReference type="EMBL" id="FQVQ01000008">
    <property type="protein sequence ID" value="SHF41326.1"/>
    <property type="molecule type" value="Genomic_DNA"/>
</dbReference>
<dbReference type="STRING" id="1124188.SAMN05444377_10870"/>
<dbReference type="GO" id="GO:0006310">
    <property type="term" value="P:DNA recombination"/>
    <property type="evidence" value="ECO:0007669"/>
    <property type="project" value="UniProtKB-KW"/>
</dbReference>
<dbReference type="InterPro" id="IPR011010">
    <property type="entry name" value="DNA_brk_join_enz"/>
</dbReference>
<keyword evidence="5" id="KW-1185">Reference proteome</keyword>
<dbReference type="InterPro" id="IPR010998">
    <property type="entry name" value="Integrase_recombinase_N"/>
</dbReference>
<evidence type="ECO:0000256" key="1">
    <source>
        <dbReference type="ARBA" id="ARBA00023125"/>
    </source>
</evidence>
<dbReference type="Gene3D" id="1.10.443.10">
    <property type="entry name" value="Intergrase catalytic core"/>
    <property type="match status" value="1"/>
</dbReference>
<dbReference type="Pfam" id="PF00589">
    <property type="entry name" value="Phage_integrase"/>
    <property type="match status" value="1"/>
</dbReference>
<dbReference type="Proteomes" id="UP000184147">
    <property type="component" value="Unassembled WGS sequence"/>
</dbReference>
<reference evidence="4 5" key="1">
    <citation type="submission" date="2016-11" db="EMBL/GenBank/DDBJ databases">
        <authorList>
            <person name="Jaros S."/>
            <person name="Januszkiewicz K."/>
            <person name="Wedrychowicz H."/>
        </authorList>
    </citation>
    <scope>NUCLEOTIDE SEQUENCE [LARGE SCALE GENOMIC DNA]</scope>
    <source>
        <strain evidence="4 5">DSM 25660</strain>
    </source>
</reference>
<keyword evidence="1" id="KW-0238">DNA-binding</keyword>
<proteinExistence type="predicted"/>
<evidence type="ECO:0000259" key="3">
    <source>
        <dbReference type="PROSITE" id="PS51898"/>
    </source>
</evidence>
<gene>
    <name evidence="4" type="ORF">SAMN05444377_10870</name>
</gene>
<dbReference type="RefSeq" id="WP_073363289.1">
    <property type="nucleotide sequence ID" value="NZ_FQVQ01000008.1"/>
</dbReference>
<dbReference type="OrthoDB" id="9806835at2"/>
<dbReference type="GO" id="GO:0015074">
    <property type="term" value="P:DNA integration"/>
    <property type="evidence" value="ECO:0007669"/>
    <property type="project" value="InterPro"/>
</dbReference>
<protein>
    <submittedName>
        <fullName evidence="4">Site-specific recombinase XerD</fullName>
    </submittedName>
</protein>
<organism evidence="4 5">
    <name type="scientific">Flavobacterium fontis</name>
    <dbReference type="NCBI Taxonomy" id="1124188"/>
    <lineage>
        <taxon>Bacteria</taxon>
        <taxon>Pseudomonadati</taxon>
        <taxon>Bacteroidota</taxon>
        <taxon>Flavobacteriia</taxon>
        <taxon>Flavobacteriales</taxon>
        <taxon>Flavobacteriaceae</taxon>
        <taxon>Flavobacterium</taxon>
    </lineage>
</organism>
<dbReference type="AlphaFoldDB" id="A0A1M5BFT7"/>
<dbReference type="Gene3D" id="1.10.150.130">
    <property type="match status" value="1"/>
</dbReference>
<accession>A0A1M5BFT7</accession>
<keyword evidence="2" id="KW-0233">DNA recombination</keyword>